<protein>
    <submittedName>
        <fullName evidence="3">DUF5107 domain-containing protein</fullName>
    </submittedName>
</protein>
<evidence type="ECO:0000313" key="3">
    <source>
        <dbReference type="EMBL" id="MBS2212703.1"/>
    </source>
</evidence>
<dbReference type="InterPro" id="IPR019734">
    <property type="entry name" value="TPR_rpt"/>
</dbReference>
<dbReference type="SUPFAM" id="SSF48452">
    <property type="entry name" value="TPR-like"/>
    <property type="match status" value="1"/>
</dbReference>
<gene>
    <name evidence="3" type="ORF">KEM09_14890</name>
</gene>
<keyword evidence="1" id="KW-0732">Signal</keyword>
<evidence type="ECO:0000256" key="1">
    <source>
        <dbReference type="SAM" id="SignalP"/>
    </source>
</evidence>
<evidence type="ECO:0000259" key="2">
    <source>
        <dbReference type="Pfam" id="PF17128"/>
    </source>
</evidence>
<dbReference type="Proteomes" id="UP000721861">
    <property type="component" value="Unassembled WGS sequence"/>
</dbReference>
<dbReference type="InterPro" id="IPR011990">
    <property type="entry name" value="TPR-like_helical_dom_sf"/>
</dbReference>
<dbReference type="SMART" id="SM00028">
    <property type="entry name" value="TPR"/>
    <property type="match status" value="4"/>
</dbReference>
<dbReference type="SUPFAM" id="SSF81901">
    <property type="entry name" value="HCP-like"/>
    <property type="match status" value="1"/>
</dbReference>
<feature type="chain" id="PRO_5045206168" evidence="1">
    <location>
        <begin position="20"/>
        <end position="1060"/>
    </location>
</feature>
<dbReference type="Gene3D" id="1.25.40.10">
    <property type="entry name" value="Tetratricopeptide repeat domain"/>
    <property type="match status" value="2"/>
</dbReference>
<dbReference type="InterPro" id="IPR033396">
    <property type="entry name" value="DUF5107"/>
</dbReference>
<evidence type="ECO:0000313" key="4">
    <source>
        <dbReference type="Proteomes" id="UP000721861"/>
    </source>
</evidence>
<dbReference type="Pfam" id="PF17128">
    <property type="entry name" value="DUF5107"/>
    <property type="match status" value="1"/>
</dbReference>
<reference evidence="3 4" key="1">
    <citation type="journal article" date="2014" name="Int. J. Syst. Evol. Microbiol.">
        <title>Carboxylicivirga gen. nov. in the family Marinilabiliaceae with two novel species, Carboxylicivirga mesophila sp. nov. and Carboxylicivirga taeanensis sp. nov., and reclassification of Cytophaga fermentans as Saccharicrinis fermentans gen. nov., comb. nov.</title>
        <authorList>
            <person name="Yang S.H."/>
            <person name="Seo H.S."/>
            <person name="Woo J.H."/>
            <person name="Oh H.M."/>
            <person name="Jang H."/>
            <person name="Lee J.H."/>
            <person name="Kim S.J."/>
            <person name="Kwon K.K."/>
        </authorList>
    </citation>
    <scope>NUCLEOTIDE SEQUENCE [LARGE SCALE GENOMIC DNA]</scope>
    <source>
        <strain evidence="3 4">JCM 18290</strain>
    </source>
</reference>
<dbReference type="RefSeq" id="WP_212229485.1">
    <property type="nucleotide sequence ID" value="NZ_JAGUCN010000017.1"/>
</dbReference>
<name>A0ABS5KEE5_9BACT</name>
<dbReference type="PANTHER" id="PTHR12558">
    <property type="entry name" value="CELL DIVISION CYCLE 16,23,27"/>
    <property type="match status" value="1"/>
</dbReference>
<feature type="domain" description="DUF5107" evidence="2">
    <location>
        <begin position="44"/>
        <end position="349"/>
    </location>
</feature>
<comment type="caution">
    <text evidence="3">The sequence shown here is derived from an EMBL/GenBank/DDBJ whole genome shotgun (WGS) entry which is preliminary data.</text>
</comment>
<proteinExistence type="predicted"/>
<sequence>MKPLIVLIAMLSVASFSQAQKATISEQWVEMNTYSFYDPNPVVNPDRIYPYFRFDGYKRHGVMQAWKMVVLENEFIKVFVCPDIGGKVWGAIEKSTGKEFLYYNHSVKFRDVAMRGAWSSGGLEYNFGDIGHIPTCATPVDYMIKENEDGSVACVVGAIDLPSGSRWNVEIKLEKDKAFFETIASWHNTSDVPVTYYHWMNAAAKAAGDLEFIYPGNKRIGHGGEVGEWPFDNGRHIAMYEENNFGIYKSYHIINKYSNFFGGYWHKDKFGFGHYADYDDKPGRKIWIWGLSDQGMIWEDLLSDGDGQYIEYQAGKLFNQAAHSSTFTPFKHREFLPFDSDVMRELWFPLKDTEGMVAASEYGILNTSHREDSLEIFLSPLQPLQSSLVVTCNDEIVLNETIDLRPLQLYKQKIGLKQGKAYKIEIGKQLIGFDSKSSEDYLDRPVTSAQDFNWSTAYGKYTEGLELEKQRRYAEAEHAYTLAYEIESTFMPVIGRLALLNYRKAKFESALGYSLQALAIDTYDPLANYVQGLIKSELDEIDDAMSAFSIASQSIAFRSASLVKLAELSIDMQKVDEAIKYAKKALLYNQKNLRAFEILVIAYRLNQQDVLKEEALTGLFELDPCNAFVAFENNYKDGIVNKEWLKQITNELPHETILDLAVKYHKMGLNDEAIMVLESGKHFEHPIIMAWLAFLDAENRATHLAQLTDMSAKNTFPHRKETLRILSRLMQDSSDWRLPYFSGIISWHIGCLDDAKSYFEKCGEQPDFVAFYLSKMNLFDNNQKVADNCLKRAFEIDKNDWRLNLCLIQNYINSNELQKAEKLSGKYHRLYPENSKFGMLYANSLLRQKKYEQCLSFLEKFEVMPYEGATEGRNIYHEVCLRLAFRSFEDKSYRDVIEYAKRAKEWPLNLGVGKHYDVDERLDDYLIALAYAQLGKEDEARKYYNKIINHRTPKYLNESSKLLWQVLVLNQHDQKAEATSIIQQALNNEPDNLYVKWVNELYLGEATSELLDQIANSNQEVQAYDTKFIDVEFIISKNIYDSLVQLGYISKFNHSGRNTL</sequence>
<accession>A0ABS5KEE5</accession>
<keyword evidence="4" id="KW-1185">Reference proteome</keyword>
<feature type="signal peptide" evidence="1">
    <location>
        <begin position="1"/>
        <end position="19"/>
    </location>
</feature>
<dbReference type="EMBL" id="JAGUCN010000017">
    <property type="protein sequence ID" value="MBS2212703.1"/>
    <property type="molecule type" value="Genomic_DNA"/>
</dbReference>
<organism evidence="3 4">
    <name type="scientific">Carboxylicivirga mesophila</name>
    <dbReference type="NCBI Taxonomy" id="1166478"/>
    <lineage>
        <taxon>Bacteria</taxon>
        <taxon>Pseudomonadati</taxon>
        <taxon>Bacteroidota</taxon>
        <taxon>Bacteroidia</taxon>
        <taxon>Marinilabiliales</taxon>
        <taxon>Marinilabiliaceae</taxon>
        <taxon>Carboxylicivirga</taxon>
    </lineage>
</organism>
<dbReference type="PANTHER" id="PTHR12558:SF13">
    <property type="entry name" value="CELL DIVISION CYCLE PROTEIN 27 HOMOLOG"/>
    <property type="match status" value="1"/>
</dbReference>